<feature type="region of interest" description="Disordered" evidence="1">
    <location>
        <begin position="1"/>
        <end position="36"/>
    </location>
</feature>
<dbReference type="AlphaFoldDB" id="A0A9N8EV28"/>
<reference evidence="3" key="1">
    <citation type="submission" date="2020-06" db="EMBL/GenBank/DDBJ databases">
        <authorList>
            <consortium name="Plant Systems Biology data submission"/>
        </authorList>
    </citation>
    <scope>NUCLEOTIDE SEQUENCE</scope>
    <source>
        <strain evidence="3">D6</strain>
    </source>
</reference>
<dbReference type="OrthoDB" id="421209at2759"/>
<sequence>MVDLPTKMAFDGHQSDGESTINSRRSGFEDSTPGSESTLLEFPVHVELFPYSSSAENSVLKVELPPNRRHQRDDGSVLLYWGSWVEYEELKEGLFSKIPAKYRHWHCFYSDRGKSYRYLKKQGYRPRWAIRPGSTLKLYECIVFLQFPIEGKQERFRMGVTQFESVREFKKRIRMRKRLRMPSLRIRQLVLLHDGQELQDDQLIGSYSSIVHGSIIDIIRLVPTARICSIVQKLGTGIAFQTCTRIPRVEHRGITLSQLSQVAMQIHLRCIPEKWTSTNPARKGEQLQPHEVTLYDLVEYYIKPTTRELNCSYVEAVAEDDQQIGRYMVSHWWGEPVFRMISCLNRHSRDRNLGRDTPYWICAYALCQHDVSGELGTSPQDSPFFKAMTIAEGAVSVLDEQCVCYNRVWCAYEVSLALKDLVRVKAEKGGNYLYDVYSINEQGLAVGLTDGLAQIDTGKKGNTKYAPDTDESSCSDDSTDSSSDDSSSEDEGAAARRQRLHETQKESRQKCFPLEVSAKALNVKIEKAEASRREDRKSILHCVCGRNHDSPDDPPATHEAYENVNNLLRGKFAASTYRLALEQGLDMQPFRTALANSPLTSVVASFRRCHCAGVIKEAQHFAASIPLTVENLKLDYANVGFSSSDEFALGLGRLQQLKSFTLYFRHGEHWTGHSASEDACTDIKSLWSELGRLPLLESVTMDLSQNCRLEAADGLADWLLLEERVHLTTLDLSMSSCALPDKTVLQVFRSLMLLYESRNTSNPLSLRLYFGKHPLAVALFMKYSRLNDFVWSESYRYIKTLDELDESVTSGQTAERLVNLRVDDALDEREFLLYNLEVRRHNSGGGDPSEELLEEREKSFAFRKRFEARYRPELERLRKDVSDPVQHVCEVALIDFKAMLVSFLSEEGQDEEP</sequence>
<evidence type="ECO:0000313" key="3">
    <source>
        <dbReference type="EMBL" id="CAB9526024.1"/>
    </source>
</evidence>
<feature type="domain" description="Ubiquitin-like" evidence="2">
    <location>
        <begin position="143"/>
        <end position="208"/>
    </location>
</feature>
<gene>
    <name evidence="3" type="ORF">SEMRO_1765_G296190.1</name>
</gene>
<keyword evidence="4" id="KW-1185">Reference proteome</keyword>
<evidence type="ECO:0000259" key="2">
    <source>
        <dbReference type="PROSITE" id="PS50053"/>
    </source>
</evidence>
<dbReference type="InterPro" id="IPR000626">
    <property type="entry name" value="Ubiquitin-like_dom"/>
</dbReference>
<dbReference type="Proteomes" id="UP001153069">
    <property type="component" value="Unassembled WGS sequence"/>
</dbReference>
<dbReference type="EMBL" id="CAICTM010001763">
    <property type="protein sequence ID" value="CAB9526024.1"/>
    <property type="molecule type" value="Genomic_DNA"/>
</dbReference>
<dbReference type="InterPro" id="IPR029071">
    <property type="entry name" value="Ubiquitin-like_domsf"/>
</dbReference>
<evidence type="ECO:0000313" key="4">
    <source>
        <dbReference type="Proteomes" id="UP001153069"/>
    </source>
</evidence>
<evidence type="ECO:0000256" key="1">
    <source>
        <dbReference type="SAM" id="MobiDB-lite"/>
    </source>
</evidence>
<feature type="compositionally biased region" description="Acidic residues" evidence="1">
    <location>
        <begin position="468"/>
        <end position="492"/>
    </location>
</feature>
<proteinExistence type="predicted"/>
<protein>
    <recommendedName>
        <fullName evidence="2">Ubiquitin-like domain-containing protein</fullName>
    </recommendedName>
</protein>
<name>A0A9N8EV28_9STRA</name>
<dbReference type="PROSITE" id="PS50053">
    <property type="entry name" value="UBIQUITIN_2"/>
    <property type="match status" value="1"/>
</dbReference>
<dbReference type="SUPFAM" id="SSF54236">
    <property type="entry name" value="Ubiquitin-like"/>
    <property type="match status" value="1"/>
</dbReference>
<dbReference type="CDD" id="cd17039">
    <property type="entry name" value="Ubl_ubiquitin_like"/>
    <property type="match status" value="1"/>
</dbReference>
<comment type="caution">
    <text evidence="3">The sequence shown here is derived from an EMBL/GenBank/DDBJ whole genome shotgun (WGS) entry which is preliminary data.</text>
</comment>
<feature type="region of interest" description="Disordered" evidence="1">
    <location>
        <begin position="457"/>
        <end position="508"/>
    </location>
</feature>
<accession>A0A9N8EV28</accession>
<organism evidence="3 4">
    <name type="scientific">Seminavis robusta</name>
    <dbReference type="NCBI Taxonomy" id="568900"/>
    <lineage>
        <taxon>Eukaryota</taxon>
        <taxon>Sar</taxon>
        <taxon>Stramenopiles</taxon>
        <taxon>Ochrophyta</taxon>
        <taxon>Bacillariophyta</taxon>
        <taxon>Bacillariophyceae</taxon>
        <taxon>Bacillariophycidae</taxon>
        <taxon>Naviculales</taxon>
        <taxon>Naviculaceae</taxon>
        <taxon>Seminavis</taxon>
    </lineage>
</organism>